<sequence>MAFPPLVSSTPPPLDNFGESDEDEFGDFTAGGIDGLSVSSESPQKLITPIQTPITSQNVSPRINGINESLILDNCSKISQALKCGTIDDLLIVEKAEDNVSHHIKLKDKTDDSSVLENNAENASITERNVLVSPRNGESHNVETSNSIDHVCTQNVLAKENFVDTDVISSNNSSLADSVKTISEREASSNLDLEANDEIEPASLDLEDPASTPDILQQLDDDFYNYDQFKNSTEWNDTVCDQKANVTVLQTDYLNVNKPNPVNRECNEADEVEEETYGNDDAHVNVTNNDKSAFVYDERTISDFVTSQELNVGDTNMFNRPDCEFSIEPKYIEMYDHVISNNETSKTSGTLHDSFSFDFTFDDAVREESNLDRTSVHMHTKDSYVEKSTARNNADTFPNNFCDVKNAIQSKDNEERVAVNTKNQIVQEASTNEETPGYTKRESTEDNAREQNVLENGLLPHDLDNSDFTEFMEHRDFGSTPELTDNFNQLSDDDEKYETVQIRDASSSDASCVQKLSSIEKASLPSTNTSFDCLKDKSNLTANTTGEACATYKIENSVVYFSDGEFYDISLSKIEPILNKVQESSRPGFEDAPNEDDDFGDFTNFSSTTVEWQHEDAKGPTTVEDDDDFGDFNDFETSVGVVETQQFSLKESICRIENKNAANKIEDIITNMFSASTEHHEVELQSLINKTDKVWQNVKSVEETNALTYQWANSSSNNVLLNALGIDSRNILFGPRWNPNVPRFAANLGFTPLEPIKANAEPQQPLLTPSTSKTQGAAFSDEVPAAQFDWNSSGLVNPLDASGGGLSALLPLDLLCPFDPLLTPHCSTHSESYHQSTCSTNSMYYFSSDAVSQEATSLQPVKSQNLSDLTSGSLRQQKSSQASKIIEPLPGPCTMEWKKKTIEQDLGTRQKNPSHKPLRSVPSTNNKSLPVSNNSSKAHEYHRKLSAGRKENTQGAEQVIMDRYGRPMTVQAETIKVLNQLPDLSFLNARTLLFSREQKQIVHDLGAMINRKMPG</sequence>
<feature type="region of interest" description="Disordered" evidence="1">
    <location>
        <begin position="906"/>
        <end position="936"/>
    </location>
</feature>
<feature type="region of interest" description="Disordered" evidence="1">
    <location>
        <begin position="1"/>
        <end position="34"/>
    </location>
</feature>
<dbReference type="GO" id="GO:0030121">
    <property type="term" value="C:AP-1 adaptor complex"/>
    <property type="evidence" value="ECO:0007669"/>
    <property type="project" value="TreeGrafter"/>
</dbReference>
<dbReference type="KEGG" id="hst:105180634"/>
<evidence type="ECO:0000256" key="1">
    <source>
        <dbReference type="SAM" id="MobiDB-lite"/>
    </source>
</evidence>
<name>E2B343_HARSA</name>
<feature type="region of interest" description="Disordered" evidence="1">
    <location>
        <begin position="862"/>
        <end position="886"/>
    </location>
</feature>
<dbReference type="PANTHER" id="PTHR16156">
    <property type="entry name" value="AFTIPHILIN A-RELATED"/>
    <property type="match status" value="1"/>
</dbReference>
<dbReference type="InterPro" id="IPR029205">
    <property type="entry name" value="Clathrin-bd"/>
</dbReference>
<dbReference type="GO" id="GO:0032588">
    <property type="term" value="C:trans-Golgi network membrane"/>
    <property type="evidence" value="ECO:0007669"/>
    <property type="project" value="InterPro"/>
</dbReference>
<dbReference type="GO" id="GO:0030276">
    <property type="term" value="F:clathrin binding"/>
    <property type="evidence" value="ECO:0007669"/>
    <property type="project" value="InterPro"/>
</dbReference>
<dbReference type="AlphaFoldDB" id="E2B343"/>
<accession>E2B343</accession>
<evidence type="ECO:0000259" key="2">
    <source>
        <dbReference type="Pfam" id="PF15045"/>
    </source>
</evidence>
<feature type="compositionally biased region" description="Polar residues" evidence="1">
    <location>
        <begin position="921"/>
        <end position="936"/>
    </location>
</feature>
<dbReference type="OrthoDB" id="5917212at2759"/>
<dbReference type="Proteomes" id="UP000008237">
    <property type="component" value="Unassembled WGS sequence"/>
</dbReference>
<proteinExistence type="predicted"/>
<gene>
    <name evidence="3" type="ORF">EAI_04038</name>
</gene>
<dbReference type="STRING" id="610380.E2B343"/>
<feature type="domain" description="Aftiphilin clathrin-binding box" evidence="2">
    <location>
        <begin position="692"/>
        <end position="760"/>
    </location>
</feature>
<dbReference type="Pfam" id="PF15045">
    <property type="entry name" value="Clathrin_bdg"/>
    <property type="match status" value="1"/>
</dbReference>
<organism evidence="4">
    <name type="scientific">Harpegnathos saltator</name>
    <name type="common">Jerdon's jumping ant</name>
    <dbReference type="NCBI Taxonomy" id="610380"/>
    <lineage>
        <taxon>Eukaryota</taxon>
        <taxon>Metazoa</taxon>
        <taxon>Ecdysozoa</taxon>
        <taxon>Arthropoda</taxon>
        <taxon>Hexapoda</taxon>
        <taxon>Insecta</taxon>
        <taxon>Pterygota</taxon>
        <taxon>Neoptera</taxon>
        <taxon>Endopterygota</taxon>
        <taxon>Hymenoptera</taxon>
        <taxon>Apocrita</taxon>
        <taxon>Aculeata</taxon>
        <taxon>Formicoidea</taxon>
        <taxon>Formicidae</taxon>
        <taxon>Ponerinae</taxon>
        <taxon>Ponerini</taxon>
        <taxon>Harpegnathos</taxon>
    </lineage>
</organism>
<keyword evidence="4" id="KW-1185">Reference proteome</keyword>
<dbReference type="EMBL" id="GL445285">
    <property type="protein sequence ID" value="EFN89892.1"/>
    <property type="molecule type" value="Genomic_DNA"/>
</dbReference>
<dbReference type="OMA" id="EHVVMDR"/>
<dbReference type="PhylomeDB" id="E2B343"/>
<protein>
    <submittedName>
        <fullName evidence="3">Aftiphilin</fullName>
    </submittedName>
</protein>
<dbReference type="PANTHER" id="PTHR16156:SF10">
    <property type="entry name" value="AFTIPHILIN-RELATED"/>
    <property type="match status" value="1"/>
</dbReference>
<dbReference type="InterPro" id="IPR046359">
    <property type="entry name" value="Aftin-like"/>
</dbReference>
<dbReference type="InParanoid" id="E2B343"/>
<feature type="compositionally biased region" description="Polar residues" evidence="1">
    <location>
        <begin position="862"/>
        <end position="883"/>
    </location>
</feature>
<evidence type="ECO:0000313" key="4">
    <source>
        <dbReference type="Proteomes" id="UP000008237"/>
    </source>
</evidence>
<reference evidence="3 4" key="1">
    <citation type="journal article" date="2010" name="Science">
        <title>Genomic comparison of the ants Camponotus floridanus and Harpegnathos saltator.</title>
        <authorList>
            <person name="Bonasio R."/>
            <person name="Zhang G."/>
            <person name="Ye C."/>
            <person name="Mutti N.S."/>
            <person name="Fang X."/>
            <person name="Qin N."/>
            <person name="Donahue G."/>
            <person name="Yang P."/>
            <person name="Li Q."/>
            <person name="Li C."/>
            <person name="Zhang P."/>
            <person name="Huang Z."/>
            <person name="Berger S.L."/>
            <person name="Reinberg D."/>
            <person name="Wang J."/>
            <person name="Liebig J."/>
        </authorList>
    </citation>
    <scope>NUCLEOTIDE SEQUENCE [LARGE SCALE GENOMIC DNA]</scope>
    <source>
        <strain evidence="3 4">R22 G/1</strain>
    </source>
</reference>
<evidence type="ECO:0000313" key="3">
    <source>
        <dbReference type="EMBL" id="EFN89892.1"/>
    </source>
</evidence>